<keyword evidence="1" id="KW-0732">Signal</keyword>
<keyword evidence="3" id="KW-1185">Reference proteome</keyword>
<reference evidence="2 3" key="1">
    <citation type="submission" date="2019-04" db="EMBL/GenBank/DDBJ databases">
        <authorList>
            <person name="Feng G."/>
            <person name="Zhu H."/>
        </authorList>
    </citation>
    <scope>NUCLEOTIDE SEQUENCE [LARGE SCALE GENOMIC DNA]</scope>
    <source>
        <strain evidence="2 3">6HR-1</strain>
    </source>
</reference>
<dbReference type="EMBL" id="SRLB01000034">
    <property type="protein sequence ID" value="TGD95050.1"/>
    <property type="molecule type" value="Genomic_DNA"/>
</dbReference>
<dbReference type="Proteomes" id="UP000297535">
    <property type="component" value="Unassembled WGS sequence"/>
</dbReference>
<organism evidence="2 3">
    <name type="scientific">Methylobacterium nonmethylotrophicum</name>
    <dbReference type="NCBI Taxonomy" id="1141884"/>
    <lineage>
        <taxon>Bacteria</taxon>
        <taxon>Pseudomonadati</taxon>
        <taxon>Pseudomonadota</taxon>
        <taxon>Alphaproteobacteria</taxon>
        <taxon>Hyphomicrobiales</taxon>
        <taxon>Methylobacteriaceae</taxon>
        <taxon>Methylobacterium</taxon>
    </lineage>
</organism>
<feature type="chain" id="PRO_5021353697" description="Lysozyme inhibitor LprI N-terminal domain-containing protein" evidence="1">
    <location>
        <begin position="25"/>
        <end position="109"/>
    </location>
</feature>
<protein>
    <recommendedName>
        <fullName evidence="4">Lysozyme inhibitor LprI N-terminal domain-containing protein</fullName>
    </recommendedName>
</protein>
<comment type="caution">
    <text evidence="2">The sequence shown here is derived from an EMBL/GenBank/DDBJ whole genome shotgun (WGS) entry which is preliminary data.</text>
</comment>
<feature type="signal peptide" evidence="1">
    <location>
        <begin position="1"/>
        <end position="24"/>
    </location>
</feature>
<dbReference type="AlphaFoldDB" id="A0A4Z0NHA3"/>
<evidence type="ECO:0000313" key="3">
    <source>
        <dbReference type="Proteomes" id="UP000297535"/>
    </source>
</evidence>
<name>A0A4Z0NHA3_9HYPH</name>
<accession>A0A4Z0NHA3</accession>
<gene>
    <name evidence="2" type="ORF">EU555_29850</name>
</gene>
<sequence length="109" mass="11932">MRRPVLAAAMLPAAIVLAAPGANAVDGTCARDLLVAQSSQKMAIERLETLGDSEADRCRGWRQHVDTMRRAATVYGRCLSGTERSERLAQVQGSEKEFSDLLRTRCKGR</sequence>
<evidence type="ECO:0000313" key="2">
    <source>
        <dbReference type="EMBL" id="TGD95050.1"/>
    </source>
</evidence>
<proteinExistence type="predicted"/>
<dbReference type="OrthoDB" id="8480976at2"/>
<evidence type="ECO:0008006" key="4">
    <source>
        <dbReference type="Google" id="ProtNLM"/>
    </source>
</evidence>
<dbReference type="RefSeq" id="WP_135418976.1">
    <property type="nucleotide sequence ID" value="NZ_SRLB01000034.1"/>
</dbReference>
<evidence type="ECO:0000256" key="1">
    <source>
        <dbReference type="SAM" id="SignalP"/>
    </source>
</evidence>